<dbReference type="EMBL" id="FOAJ01000005">
    <property type="protein sequence ID" value="SEL14699.1"/>
    <property type="molecule type" value="Genomic_DNA"/>
</dbReference>
<reference evidence="2" key="1">
    <citation type="submission" date="2016-10" db="EMBL/GenBank/DDBJ databases">
        <authorList>
            <person name="Varghese N."/>
            <person name="Submissions S."/>
        </authorList>
    </citation>
    <scope>NUCLEOTIDE SEQUENCE [LARGE SCALE GENOMIC DNA]</scope>
    <source>
        <strain evidence="2">LMG 26416</strain>
    </source>
</reference>
<protein>
    <recommendedName>
        <fullName evidence="3">DUF1641 domain-containing protein</fullName>
    </recommendedName>
</protein>
<dbReference type="OrthoDB" id="5795508at2"/>
<keyword evidence="2" id="KW-1185">Reference proteome</keyword>
<evidence type="ECO:0008006" key="3">
    <source>
        <dbReference type="Google" id="ProtNLM"/>
    </source>
</evidence>
<dbReference type="AlphaFoldDB" id="A0A1H7MUH8"/>
<name>A0A1H7MUH8_9BURK</name>
<sequence>MAEPIEWKVKQAAPVEPDAHEALERLLQSLHEHGVLRFANDVVCSQTKIAEVLVDGLSREGALNAVQNIAALLIALSRIPPDRFYKLASAFAAAVDAMSGPHGREQPGEQHDAAAPGVRGVYRMLHDDDLWRALGPLAEAVKTFAERLDRDIPNPISDFSGKQGGT</sequence>
<dbReference type="RefSeq" id="WP_090546891.1">
    <property type="nucleotide sequence ID" value="NZ_FNSR01000001.1"/>
</dbReference>
<accession>A0A1H7MUH8</accession>
<dbReference type="Proteomes" id="UP000199120">
    <property type="component" value="Unassembled WGS sequence"/>
</dbReference>
<dbReference type="STRING" id="416943.SAMN05445871_1403"/>
<evidence type="ECO:0000313" key="1">
    <source>
        <dbReference type="EMBL" id="SEL14699.1"/>
    </source>
</evidence>
<gene>
    <name evidence="1" type="ORF">SAMN05192542_105177</name>
</gene>
<organism evidence="1 2">
    <name type="scientific">Paraburkholderia caballeronis</name>
    <dbReference type="NCBI Taxonomy" id="416943"/>
    <lineage>
        <taxon>Bacteria</taxon>
        <taxon>Pseudomonadati</taxon>
        <taxon>Pseudomonadota</taxon>
        <taxon>Betaproteobacteria</taxon>
        <taxon>Burkholderiales</taxon>
        <taxon>Burkholderiaceae</taxon>
        <taxon>Paraburkholderia</taxon>
    </lineage>
</organism>
<proteinExistence type="predicted"/>
<evidence type="ECO:0000313" key="2">
    <source>
        <dbReference type="Proteomes" id="UP000199120"/>
    </source>
</evidence>